<dbReference type="Gramene" id="OMO61791">
    <property type="protein sequence ID" value="OMO61791"/>
    <property type="gene ID" value="CCACVL1_23252"/>
</dbReference>
<comment type="caution">
    <text evidence="2">The sequence shown here is derived from an EMBL/GenBank/DDBJ whole genome shotgun (WGS) entry which is preliminary data.</text>
</comment>
<protein>
    <submittedName>
        <fullName evidence="2">Uncharacterized protein</fullName>
    </submittedName>
</protein>
<name>A0A1R3GUU6_COCAP</name>
<dbReference type="EMBL" id="AWWV01013392">
    <property type="protein sequence ID" value="OMO61791.1"/>
    <property type="molecule type" value="Genomic_DNA"/>
</dbReference>
<sequence>MEEKLEDGQEIAAERLSTASGQGARARRVHE</sequence>
<reference evidence="2 3" key="1">
    <citation type="submission" date="2013-09" db="EMBL/GenBank/DDBJ databases">
        <title>Corchorus capsularis genome sequencing.</title>
        <authorList>
            <person name="Alam M."/>
            <person name="Haque M.S."/>
            <person name="Islam M.S."/>
            <person name="Emdad E.M."/>
            <person name="Islam M.M."/>
            <person name="Ahmed B."/>
            <person name="Halim A."/>
            <person name="Hossen Q.M.M."/>
            <person name="Hossain M.Z."/>
            <person name="Ahmed R."/>
            <person name="Khan M.M."/>
            <person name="Islam R."/>
            <person name="Rashid M.M."/>
            <person name="Khan S.A."/>
            <person name="Rahman M.S."/>
            <person name="Alam M."/>
        </authorList>
    </citation>
    <scope>NUCLEOTIDE SEQUENCE [LARGE SCALE GENOMIC DNA]</scope>
    <source>
        <strain evidence="3">cv. CVL-1</strain>
        <tissue evidence="2">Whole seedling</tissue>
    </source>
</reference>
<proteinExistence type="predicted"/>
<evidence type="ECO:0000256" key="1">
    <source>
        <dbReference type="SAM" id="MobiDB-lite"/>
    </source>
</evidence>
<feature type="region of interest" description="Disordered" evidence="1">
    <location>
        <begin position="1"/>
        <end position="31"/>
    </location>
</feature>
<evidence type="ECO:0000313" key="3">
    <source>
        <dbReference type="Proteomes" id="UP000188268"/>
    </source>
</evidence>
<keyword evidence="3" id="KW-1185">Reference proteome</keyword>
<organism evidence="2 3">
    <name type="scientific">Corchorus capsularis</name>
    <name type="common">Jute</name>
    <dbReference type="NCBI Taxonomy" id="210143"/>
    <lineage>
        <taxon>Eukaryota</taxon>
        <taxon>Viridiplantae</taxon>
        <taxon>Streptophyta</taxon>
        <taxon>Embryophyta</taxon>
        <taxon>Tracheophyta</taxon>
        <taxon>Spermatophyta</taxon>
        <taxon>Magnoliopsida</taxon>
        <taxon>eudicotyledons</taxon>
        <taxon>Gunneridae</taxon>
        <taxon>Pentapetalae</taxon>
        <taxon>rosids</taxon>
        <taxon>malvids</taxon>
        <taxon>Malvales</taxon>
        <taxon>Malvaceae</taxon>
        <taxon>Grewioideae</taxon>
        <taxon>Apeibeae</taxon>
        <taxon>Corchorus</taxon>
    </lineage>
</organism>
<dbReference type="AlphaFoldDB" id="A0A1R3GUU6"/>
<accession>A0A1R3GUU6</accession>
<evidence type="ECO:0000313" key="2">
    <source>
        <dbReference type="EMBL" id="OMO61791.1"/>
    </source>
</evidence>
<dbReference type="Proteomes" id="UP000188268">
    <property type="component" value="Unassembled WGS sequence"/>
</dbReference>
<gene>
    <name evidence="2" type="ORF">CCACVL1_23252</name>
</gene>